<dbReference type="InterPro" id="IPR023393">
    <property type="entry name" value="START-like_dom_sf"/>
</dbReference>
<sequence length="441" mass="48027">MRAEFTQTLDAPLDEVFGWHERPGALHRLSPPWQPVTVRQEASSLRDGCAVLALPGGIRWVARHLPAGYQPPHQFVDRLDSAPLRAVLRWRHTHLFEAEGTGTRLIDRVDTSAPLALLRPMFDYRHAQLAADLAAHRWARALHPAPLTIAVTGSSGLIGSALVAFLSTGGHRVIRLVRRTPRTADERRWDPDDPDPALLTGVDAVVHLAGASIAGRFTPGHIRAIRSSRIDPTRRLAALAGASSTGVFVSASAIGYYGPERGDTMLAEDSDPGRGFLAEVVADWEHATRPAVDAGIRVVHVRTGLVQAPAGGMLRLLRPVFTAGLGGPIAQGRHWQSWIGLDDLLDIYLRALIDDRITGPVNAVSPHPVRNLDYSRTLAHVLRRPALLPTPSIGPRLLLGSEGAHELALADQRVLPQRLTDSGHQFRHPDLDHALRHALGR</sequence>
<comment type="similarity">
    <text evidence="1">Belongs to the NAD(P)-dependent epimerase/dehydratase family. SDR39U1 subfamily.</text>
</comment>
<dbReference type="Pfam" id="PF01370">
    <property type="entry name" value="Epimerase"/>
    <property type="match status" value="1"/>
</dbReference>
<evidence type="ECO:0000259" key="4">
    <source>
        <dbReference type="Pfam" id="PF08338"/>
    </source>
</evidence>
<proteinExistence type="inferred from homology"/>
<feature type="transmembrane region" description="Helical" evidence="2">
    <location>
        <begin position="147"/>
        <end position="166"/>
    </location>
</feature>
<feature type="transmembrane region" description="Helical" evidence="2">
    <location>
        <begin position="236"/>
        <end position="257"/>
    </location>
</feature>
<feature type="domain" description="DUF1731" evidence="4">
    <location>
        <begin position="390"/>
        <end position="438"/>
    </location>
</feature>
<accession>A0A8J4AG20</accession>
<evidence type="ECO:0000313" key="5">
    <source>
        <dbReference type="EMBL" id="GIL30926.1"/>
    </source>
</evidence>
<dbReference type="Gene3D" id="3.40.50.720">
    <property type="entry name" value="NAD(P)-binding Rossmann-like Domain"/>
    <property type="match status" value="1"/>
</dbReference>
<dbReference type="PANTHER" id="PTHR11092">
    <property type="entry name" value="SUGAR NUCLEOTIDE EPIMERASE RELATED"/>
    <property type="match status" value="1"/>
</dbReference>
<dbReference type="InterPro" id="IPR010099">
    <property type="entry name" value="SDR39U1"/>
</dbReference>
<dbReference type="SUPFAM" id="SSF55961">
    <property type="entry name" value="Bet v1-like"/>
    <property type="match status" value="1"/>
</dbReference>
<gene>
    <name evidence="5" type="ORF">NUM_61800</name>
</gene>
<dbReference type="Proteomes" id="UP000614996">
    <property type="component" value="Unassembled WGS sequence"/>
</dbReference>
<dbReference type="NCBIfam" id="TIGR01777">
    <property type="entry name" value="yfcH"/>
    <property type="match status" value="1"/>
</dbReference>
<name>A0A8J4AG20_9ACTN</name>
<evidence type="ECO:0000256" key="2">
    <source>
        <dbReference type="SAM" id="Phobius"/>
    </source>
</evidence>
<dbReference type="InterPro" id="IPR036291">
    <property type="entry name" value="NAD(P)-bd_dom_sf"/>
</dbReference>
<evidence type="ECO:0000256" key="1">
    <source>
        <dbReference type="ARBA" id="ARBA00009353"/>
    </source>
</evidence>
<keyword evidence="6" id="KW-1185">Reference proteome</keyword>
<protein>
    <submittedName>
        <fullName evidence="5">Nucleoside-diphosphate sugar epimerase</fullName>
    </submittedName>
</protein>
<organism evidence="5 6">
    <name type="scientific">Actinocatenispora comari</name>
    <dbReference type="NCBI Taxonomy" id="2807577"/>
    <lineage>
        <taxon>Bacteria</taxon>
        <taxon>Bacillati</taxon>
        <taxon>Actinomycetota</taxon>
        <taxon>Actinomycetes</taxon>
        <taxon>Micromonosporales</taxon>
        <taxon>Micromonosporaceae</taxon>
        <taxon>Actinocatenispora</taxon>
    </lineage>
</organism>
<evidence type="ECO:0000259" key="3">
    <source>
        <dbReference type="Pfam" id="PF01370"/>
    </source>
</evidence>
<dbReference type="EMBL" id="BOPO01000128">
    <property type="protein sequence ID" value="GIL30926.1"/>
    <property type="molecule type" value="Genomic_DNA"/>
</dbReference>
<dbReference type="SUPFAM" id="SSF51735">
    <property type="entry name" value="NAD(P)-binding Rossmann-fold domains"/>
    <property type="match status" value="1"/>
</dbReference>
<dbReference type="RefSeq" id="WP_207128516.1">
    <property type="nucleotide sequence ID" value="NZ_BOPO01000128.1"/>
</dbReference>
<dbReference type="InterPro" id="IPR013549">
    <property type="entry name" value="DUF1731"/>
</dbReference>
<comment type="caution">
    <text evidence="5">The sequence shown here is derived from an EMBL/GenBank/DDBJ whole genome shotgun (WGS) entry which is preliminary data.</text>
</comment>
<keyword evidence="2" id="KW-0812">Transmembrane</keyword>
<dbReference type="AlphaFoldDB" id="A0A8J4AG20"/>
<feature type="domain" description="NAD-dependent epimerase/dehydratase" evidence="3">
    <location>
        <begin position="149"/>
        <end position="352"/>
    </location>
</feature>
<dbReference type="Gene3D" id="3.30.530.20">
    <property type="match status" value="1"/>
</dbReference>
<dbReference type="PANTHER" id="PTHR11092:SF0">
    <property type="entry name" value="EPIMERASE FAMILY PROTEIN SDR39U1"/>
    <property type="match status" value="1"/>
</dbReference>
<dbReference type="Pfam" id="PF08338">
    <property type="entry name" value="DUF1731"/>
    <property type="match status" value="1"/>
</dbReference>
<keyword evidence="2" id="KW-1133">Transmembrane helix</keyword>
<dbReference type="CDD" id="cd07820">
    <property type="entry name" value="SRPBCC_3"/>
    <property type="match status" value="1"/>
</dbReference>
<keyword evidence="2" id="KW-0472">Membrane</keyword>
<reference evidence="6" key="1">
    <citation type="journal article" date="2021" name="Int. J. Syst. Evol. Microbiol.">
        <title>Actinocatenispora comari sp. nov., an endophytic actinomycete isolated from aerial parts of Comarum salesowianum.</title>
        <authorList>
            <person name="Oyunbileg N."/>
            <person name="Iizaka Y."/>
            <person name="Hamada M."/>
            <person name="Davaapurev B.O."/>
            <person name="Fukumoto A."/>
            <person name="Tsetseg B."/>
            <person name="Kato F."/>
            <person name="Tamura T."/>
            <person name="Batkhuu J."/>
            <person name="Anzai Y."/>
        </authorList>
    </citation>
    <scope>NUCLEOTIDE SEQUENCE [LARGE SCALE GENOMIC DNA]</scope>
    <source>
        <strain evidence="6">NUM-2625</strain>
    </source>
</reference>
<evidence type="ECO:0000313" key="6">
    <source>
        <dbReference type="Proteomes" id="UP000614996"/>
    </source>
</evidence>
<dbReference type="InterPro" id="IPR001509">
    <property type="entry name" value="Epimerase_deHydtase"/>
</dbReference>